<proteinExistence type="predicted"/>
<feature type="region of interest" description="Disordered" evidence="1">
    <location>
        <begin position="196"/>
        <end position="222"/>
    </location>
</feature>
<feature type="compositionally biased region" description="Low complexity" evidence="1">
    <location>
        <begin position="196"/>
        <end position="218"/>
    </location>
</feature>
<accession>A0A2N6NUR4</accession>
<evidence type="ECO:0000256" key="1">
    <source>
        <dbReference type="SAM" id="MobiDB-lite"/>
    </source>
</evidence>
<comment type="caution">
    <text evidence="2">The sequence shown here is derived from an EMBL/GenBank/DDBJ whole genome shotgun (WGS) entry which is preliminary data.</text>
</comment>
<reference evidence="2 3" key="1">
    <citation type="journal article" date="2016" name="Appl. Microbiol. Biotechnol.">
        <title>Characterization of T-DNA insertion mutants with decreased virulence in the entomopathogenic fungus Beauveria bassiana JEF-007.</title>
        <authorList>
            <person name="Kim S."/>
            <person name="Lee S.J."/>
            <person name="Nai Y.S."/>
            <person name="Yu J.S."/>
            <person name="Lee M.R."/>
            <person name="Yang Y.T."/>
            <person name="Kim J.S."/>
        </authorList>
    </citation>
    <scope>NUCLEOTIDE SEQUENCE [LARGE SCALE GENOMIC DNA]</scope>
    <source>
        <strain evidence="2 3">JEF-007</strain>
    </source>
</reference>
<dbReference type="Proteomes" id="UP000235728">
    <property type="component" value="Unassembled WGS sequence"/>
</dbReference>
<organism evidence="2 3">
    <name type="scientific">Beauveria bassiana</name>
    <name type="common">White muscardine disease fungus</name>
    <name type="synonym">Tritirachium shiotae</name>
    <dbReference type="NCBI Taxonomy" id="176275"/>
    <lineage>
        <taxon>Eukaryota</taxon>
        <taxon>Fungi</taxon>
        <taxon>Dikarya</taxon>
        <taxon>Ascomycota</taxon>
        <taxon>Pezizomycotina</taxon>
        <taxon>Sordariomycetes</taxon>
        <taxon>Hypocreomycetidae</taxon>
        <taxon>Hypocreales</taxon>
        <taxon>Cordycipitaceae</taxon>
        <taxon>Beauveria</taxon>
    </lineage>
</organism>
<sequence length="295" mass="30914">MTGMGSEACSSRAAAEAEALRSAWPKDQLCILTNEQEEDRSGLAGMGRSASDMVEALEALLRDDSDDGLALRGRPDLTRAPESRAAAASCLAPPARFDLDDVVVVLFITRLFLRRRRSPSVDATSISGMGASWDVRARAPNLAGFLGGGGGGGEPCSMVSGRASAAFSAESTLLLLALSWVGSASVVASPKSWLSSSSASVSSPSSSSSSSSSPSGSVEMQESVPIQAMTEWGSISRWYICEAVRFLPCVAHKENLDDSPECRFAGRADCRLAAVMELLRLCEGWSSSSSPPPPR</sequence>
<name>A0A2N6NUR4_BEABA</name>
<dbReference type="EMBL" id="MRVG01000003">
    <property type="protein sequence ID" value="PMB71015.1"/>
    <property type="molecule type" value="Genomic_DNA"/>
</dbReference>
<gene>
    <name evidence="2" type="ORF">BM221_003479</name>
</gene>
<dbReference type="AlphaFoldDB" id="A0A2N6NUR4"/>
<evidence type="ECO:0000313" key="2">
    <source>
        <dbReference type="EMBL" id="PMB71015.1"/>
    </source>
</evidence>
<protein>
    <submittedName>
        <fullName evidence="2">Uncharacterized protein</fullName>
    </submittedName>
</protein>
<evidence type="ECO:0000313" key="3">
    <source>
        <dbReference type="Proteomes" id="UP000235728"/>
    </source>
</evidence>